<evidence type="ECO:0000313" key="2">
    <source>
        <dbReference type="EMBL" id="KFX51561.1"/>
    </source>
</evidence>
<proteinExistence type="predicted"/>
<protein>
    <submittedName>
        <fullName evidence="2">Uncharacterized protein</fullName>
    </submittedName>
</protein>
<gene>
    <name evidence="2" type="ORF">GQ26_0040100</name>
</gene>
<reference evidence="2" key="2">
    <citation type="journal article" date="2014" name="PLoS Genet.">
        <title>Signature gene expression reveals novel clues to the molecular mechanisms of dimorphic transition in Penicillium marneffei.</title>
        <authorList>
            <person name="Yang E."/>
            <person name="Wang G."/>
            <person name="Cai J."/>
            <person name="Woo P.C."/>
            <person name="Lau S.K."/>
            <person name="Yuen K.-Y."/>
            <person name="Chow W.-N."/>
            <person name="Lin X."/>
        </authorList>
    </citation>
    <scope>NUCLEOTIDE SEQUENCE</scope>
    <source>
        <strain evidence="2">PM1</strain>
    </source>
</reference>
<evidence type="ECO:0000256" key="1">
    <source>
        <dbReference type="SAM" id="MobiDB-lite"/>
    </source>
</evidence>
<sequence length="295" mass="33662">MSTTLLQYLQAPNPEVRSFLPEEWLPSISPELTQLETEVWDEDSLRLLLARSINAQVNAALAIAYRLLYKDREKPVEIRGGGFATSHQETDFRFYPDWAAVRPSTTRHHYTNLCPGETKVGAKWTSWDSNLAHYDDVWRQGQTYAGNLCKTRYGYILTEEELVVFRVRTEKIESGIAKDRERRSTRHATDAASHVRRVSEYRSIKWSDSGERMTVKLALFWLLMLASVPGGSKSVGEEYPPLDSWEEISGGYIHTSTGLRSHKLPRGAAVLNPRETSTPDLQQRSAETFIEDVKK</sequence>
<comment type="caution">
    <text evidence="2">The sequence shown here is derived from an EMBL/GenBank/DDBJ whole genome shotgun (WGS) entry which is preliminary data.</text>
</comment>
<dbReference type="AlphaFoldDB" id="A0A093VY63"/>
<dbReference type="EMBL" id="JPOX01000004">
    <property type="protein sequence ID" value="KFX51561.1"/>
    <property type="molecule type" value="Genomic_DNA"/>
</dbReference>
<organism evidence="2">
    <name type="scientific">Talaromyces marneffei PM1</name>
    <dbReference type="NCBI Taxonomy" id="1077442"/>
    <lineage>
        <taxon>Eukaryota</taxon>
        <taxon>Fungi</taxon>
        <taxon>Dikarya</taxon>
        <taxon>Ascomycota</taxon>
        <taxon>Pezizomycotina</taxon>
        <taxon>Eurotiomycetes</taxon>
        <taxon>Eurotiomycetidae</taxon>
        <taxon>Eurotiales</taxon>
        <taxon>Trichocomaceae</taxon>
        <taxon>Talaromyces</taxon>
        <taxon>Talaromyces sect. Talaromyces</taxon>
    </lineage>
</organism>
<dbReference type="HOGENOM" id="CLU_943912_0_0_1"/>
<name>A0A093VY63_TALMA</name>
<accession>A0A093VY63</accession>
<reference key="1">
    <citation type="journal article" date="2014" name="PLoS Genet.">
        <title>Signature Gene Expression Reveals Novel Clues to the Molecular Mechanisms of Dimorphic Transition in Penicillium marneffei.</title>
        <authorList>
            <person name="Yang E."/>
            <person name="Wang G."/>
            <person name="Cai J."/>
            <person name="Woo P.C."/>
            <person name="Lau S.K."/>
            <person name="Yuen K.-Y."/>
            <person name="Chow W.-N."/>
            <person name="Lin X."/>
        </authorList>
    </citation>
    <scope>NUCLEOTIDE SEQUENCE [LARGE SCALE GENOMIC DNA]</scope>
    <source>
        <strain>PM1</strain>
    </source>
</reference>
<feature type="region of interest" description="Disordered" evidence="1">
    <location>
        <begin position="270"/>
        <end position="295"/>
    </location>
</feature>
<feature type="compositionally biased region" description="Polar residues" evidence="1">
    <location>
        <begin position="274"/>
        <end position="286"/>
    </location>
</feature>